<dbReference type="GO" id="GO:0006203">
    <property type="term" value="P:dGTP catabolic process"/>
    <property type="evidence" value="ECO:0007669"/>
    <property type="project" value="TreeGrafter"/>
</dbReference>
<evidence type="ECO:0000313" key="6">
    <source>
        <dbReference type="EMBL" id="ABA88678.1"/>
    </source>
</evidence>
<dbReference type="AlphaFoldDB" id="Q3A4M9"/>
<dbReference type="GO" id="GO:0046052">
    <property type="term" value="P:UTP catabolic process"/>
    <property type="evidence" value="ECO:0007669"/>
    <property type="project" value="TreeGrafter"/>
</dbReference>
<dbReference type="NCBIfam" id="NF007113">
    <property type="entry name" value="PRK09562.1"/>
    <property type="match status" value="1"/>
</dbReference>
<dbReference type="HOGENOM" id="CLU_038356_0_1_7"/>
<dbReference type="Gene3D" id="1.10.287.1080">
    <property type="entry name" value="MazG-like"/>
    <property type="match status" value="2"/>
</dbReference>
<dbReference type="GO" id="GO:0006950">
    <property type="term" value="P:response to stress"/>
    <property type="evidence" value="ECO:0007669"/>
    <property type="project" value="UniProtKB-ARBA"/>
</dbReference>
<feature type="domain" description="NTP pyrophosphohydrolase MazG-like" evidence="5">
    <location>
        <begin position="32"/>
        <end position="105"/>
    </location>
</feature>
<gene>
    <name evidence="6" type="primary">mazG</name>
    <name evidence="6" type="ordered locus">Pcar_1432</name>
</gene>
<comment type="similarity">
    <text evidence="2">Belongs to the nucleoside triphosphate pyrophosphohydrolase family.</text>
</comment>
<evidence type="ECO:0000256" key="3">
    <source>
        <dbReference type="ARBA" id="ARBA00066372"/>
    </source>
</evidence>
<dbReference type="GO" id="GO:0046076">
    <property type="term" value="P:dTTP catabolic process"/>
    <property type="evidence" value="ECO:0007669"/>
    <property type="project" value="TreeGrafter"/>
</dbReference>
<dbReference type="FunFam" id="1.10.287.1080:FF:000001">
    <property type="entry name" value="Nucleoside triphosphate pyrophosphohydrolase"/>
    <property type="match status" value="1"/>
</dbReference>
<dbReference type="STRING" id="338963.Pcar_1432"/>
<dbReference type="EMBL" id="CP000142">
    <property type="protein sequence ID" value="ABA88678.1"/>
    <property type="molecule type" value="Genomic_DNA"/>
</dbReference>
<dbReference type="OrthoDB" id="9808939at2"/>
<dbReference type="InterPro" id="IPR004518">
    <property type="entry name" value="MazG-like_dom"/>
</dbReference>
<dbReference type="EC" id="3.6.1.8" evidence="3"/>
<comment type="catalytic activity">
    <reaction evidence="1">
        <text>ATP + H2O = AMP + diphosphate + H(+)</text>
        <dbReference type="Rhea" id="RHEA:14245"/>
        <dbReference type="ChEBI" id="CHEBI:15377"/>
        <dbReference type="ChEBI" id="CHEBI:15378"/>
        <dbReference type="ChEBI" id="CHEBI:30616"/>
        <dbReference type="ChEBI" id="CHEBI:33019"/>
        <dbReference type="ChEBI" id="CHEBI:456215"/>
        <dbReference type="EC" id="3.6.1.8"/>
    </reaction>
</comment>
<accession>Q3A4M9</accession>
<evidence type="ECO:0000256" key="1">
    <source>
        <dbReference type="ARBA" id="ARBA00052141"/>
    </source>
</evidence>
<dbReference type="InterPro" id="IPR011551">
    <property type="entry name" value="NTP_PyrPHydrolase_MazG"/>
</dbReference>
<dbReference type="GO" id="GO:0047693">
    <property type="term" value="F:ATP diphosphatase activity"/>
    <property type="evidence" value="ECO:0007669"/>
    <property type="project" value="UniProtKB-EC"/>
</dbReference>
<dbReference type="CDD" id="cd11528">
    <property type="entry name" value="NTP-PPase_MazG_Nterm"/>
    <property type="match status" value="1"/>
</dbReference>
<evidence type="ECO:0000256" key="4">
    <source>
        <dbReference type="ARBA" id="ARBA00074799"/>
    </source>
</evidence>
<sequence>MPQAKSTEALMRLIQTVSALRSPGGCPWDAKQTPESLKPYIIEEAYEVIDAIDQGDTHSIREELGDLLLQVVLQSRIFEERNLFSLKDVAIGIAEKLERRHPHVFGPTQQDKAQDIERQWERIKQQEKEQQGQTPTTLGTLPVHLPALMKARKITERASRAGFDWPGVEGAIEKVHEELSECKEAIQGTDRRKMEDELGDLLFSVVNLGRFLDIDAEEALGRTIKRFTKRFTYVEESLKNQKRSMEATSFEELLTLWQQAKQLEHGNL</sequence>
<dbReference type="Pfam" id="PF03819">
    <property type="entry name" value="MazG"/>
    <property type="match status" value="2"/>
</dbReference>
<dbReference type="GO" id="GO:0046061">
    <property type="term" value="P:dATP catabolic process"/>
    <property type="evidence" value="ECO:0007669"/>
    <property type="project" value="TreeGrafter"/>
</dbReference>
<dbReference type="InterPro" id="IPR048015">
    <property type="entry name" value="NTP-PPase_MazG-like_N"/>
</dbReference>
<dbReference type="CDD" id="cd11529">
    <property type="entry name" value="NTP-PPase_MazG_Cterm"/>
    <property type="match status" value="1"/>
</dbReference>
<evidence type="ECO:0000256" key="2">
    <source>
        <dbReference type="ARBA" id="ARBA00061115"/>
    </source>
</evidence>
<dbReference type="SUPFAM" id="SSF101386">
    <property type="entry name" value="all-alpha NTP pyrophosphatases"/>
    <property type="match status" value="2"/>
</dbReference>
<dbReference type="Proteomes" id="UP000002534">
    <property type="component" value="Chromosome"/>
</dbReference>
<dbReference type="FunFam" id="1.10.287.1080:FF:000003">
    <property type="entry name" value="Nucleoside triphosphate pyrophosphohydrolase"/>
    <property type="match status" value="1"/>
</dbReference>
<dbReference type="NCBIfam" id="TIGR00444">
    <property type="entry name" value="mazG"/>
    <property type="match status" value="1"/>
</dbReference>
<reference evidence="6 7" key="2">
    <citation type="journal article" date="2012" name="BMC Genomics">
        <title>The genome of Pelobacter carbinolicus reveals surprising metabolic capabilities and physiological features.</title>
        <authorList>
            <person name="Aklujkar M."/>
            <person name="Haveman S.A."/>
            <person name="Didonato R.Jr."/>
            <person name="Chertkov O."/>
            <person name="Han C.S."/>
            <person name="Land M.L."/>
            <person name="Brown P."/>
            <person name="Lovley D.R."/>
        </authorList>
    </citation>
    <scope>NUCLEOTIDE SEQUENCE [LARGE SCALE GENOMIC DNA]</scope>
    <source>
        <strain evidence="7">DSM 2380 / NBRC 103641 / GraBd1</strain>
    </source>
</reference>
<dbReference type="eggNOG" id="COG3956">
    <property type="taxonomic scope" value="Bacteria"/>
</dbReference>
<name>Q3A4M9_SYNC1</name>
<dbReference type="PANTHER" id="PTHR30522:SF0">
    <property type="entry name" value="NUCLEOSIDE TRIPHOSPHATE PYROPHOSPHOHYDROLASE"/>
    <property type="match status" value="1"/>
</dbReference>
<dbReference type="KEGG" id="pca:Pcar_1432"/>
<keyword evidence="6" id="KW-0378">Hydrolase</keyword>
<protein>
    <recommendedName>
        <fullName evidence="4">Nucleoside triphosphate pyrophosphohydrolase</fullName>
        <ecNumber evidence="3">3.6.1.8</ecNumber>
    </recommendedName>
</protein>
<evidence type="ECO:0000259" key="5">
    <source>
        <dbReference type="Pfam" id="PF03819"/>
    </source>
</evidence>
<dbReference type="PANTHER" id="PTHR30522">
    <property type="entry name" value="NUCLEOSIDE TRIPHOSPHATE PYROPHOSPHOHYDROLASE"/>
    <property type="match status" value="1"/>
</dbReference>
<keyword evidence="7" id="KW-1185">Reference proteome</keyword>
<evidence type="ECO:0000313" key="7">
    <source>
        <dbReference type="Proteomes" id="UP000002534"/>
    </source>
</evidence>
<organism evidence="6 7">
    <name type="scientific">Syntrophotalea carbinolica (strain DSM 2380 / NBRC 103641 / GraBd1)</name>
    <name type="common">Pelobacter carbinolicus</name>
    <dbReference type="NCBI Taxonomy" id="338963"/>
    <lineage>
        <taxon>Bacteria</taxon>
        <taxon>Pseudomonadati</taxon>
        <taxon>Thermodesulfobacteriota</taxon>
        <taxon>Desulfuromonadia</taxon>
        <taxon>Desulfuromonadales</taxon>
        <taxon>Syntrophotaleaceae</taxon>
        <taxon>Syntrophotalea</taxon>
    </lineage>
</organism>
<dbReference type="RefSeq" id="WP_011341161.1">
    <property type="nucleotide sequence ID" value="NC_007498.2"/>
</dbReference>
<dbReference type="GO" id="GO:0046081">
    <property type="term" value="P:dUTP catabolic process"/>
    <property type="evidence" value="ECO:0007669"/>
    <property type="project" value="TreeGrafter"/>
</dbReference>
<dbReference type="GO" id="GO:0046047">
    <property type="term" value="P:TTP catabolic process"/>
    <property type="evidence" value="ECO:0007669"/>
    <property type="project" value="TreeGrafter"/>
</dbReference>
<dbReference type="InterPro" id="IPR048011">
    <property type="entry name" value="NTP-PPase_MazG-like_C"/>
</dbReference>
<proteinExistence type="inferred from homology"/>
<feature type="domain" description="NTP pyrophosphohydrolase MazG-like" evidence="5">
    <location>
        <begin position="172"/>
        <end position="230"/>
    </location>
</feature>
<reference evidence="7" key="1">
    <citation type="submission" date="2005-10" db="EMBL/GenBank/DDBJ databases">
        <title>Complete sequence of Pelobacter carbinolicus DSM 2380.</title>
        <authorList>
            <person name="Copeland A."/>
            <person name="Lucas S."/>
            <person name="Lapidus A."/>
            <person name="Barry K."/>
            <person name="Detter J.C."/>
            <person name="Glavina T."/>
            <person name="Hammon N."/>
            <person name="Israni S."/>
            <person name="Pitluck S."/>
            <person name="Chertkov O."/>
            <person name="Schmutz J."/>
            <person name="Larimer F."/>
            <person name="Land M."/>
            <person name="Kyrpides N."/>
            <person name="Ivanova N."/>
            <person name="Richardson P."/>
        </authorList>
    </citation>
    <scope>NUCLEOTIDE SEQUENCE [LARGE SCALE GENOMIC DNA]</scope>
    <source>
        <strain evidence="7">DSM 2380 / NBRC 103641 / GraBd1</strain>
    </source>
</reference>